<evidence type="ECO:0000313" key="2">
    <source>
        <dbReference type="EMBL" id="KAL0274053.1"/>
    </source>
</evidence>
<sequence>MLEKFRERWSTEYLRKIRVRSALVTMGIRQESWVAVRQFAEGQDDIARVTEVETSSIVVSGGCVLCRSNDQSTTISSEAVSKTPVHEPVEQVITVCGFSREVDLPQLGQGSHQTCKSTSRLGYGSHSSTHSS</sequence>
<accession>A0AAW2HXC8</accession>
<proteinExistence type="predicted"/>
<organism evidence="2">
    <name type="scientific">Menopon gallinae</name>
    <name type="common">poultry shaft louse</name>
    <dbReference type="NCBI Taxonomy" id="328185"/>
    <lineage>
        <taxon>Eukaryota</taxon>
        <taxon>Metazoa</taxon>
        <taxon>Ecdysozoa</taxon>
        <taxon>Arthropoda</taxon>
        <taxon>Hexapoda</taxon>
        <taxon>Insecta</taxon>
        <taxon>Pterygota</taxon>
        <taxon>Neoptera</taxon>
        <taxon>Paraneoptera</taxon>
        <taxon>Psocodea</taxon>
        <taxon>Troctomorpha</taxon>
        <taxon>Phthiraptera</taxon>
        <taxon>Amblycera</taxon>
        <taxon>Menoponidae</taxon>
        <taxon>Menopon</taxon>
    </lineage>
</organism>
<gene>
    <name evidence="2" type="ORF">PYX00_006577</name>
</gene>
<feature type="region of interest" description="Disordered" evidence="1">
    <location>
        <begin position="105"/>
        <end position="132"/>
    </location>
</feature>
<name>A0AAW2HXC8_9NEOP</name>
<protein>
    <submittedName>
        <fullName evidence="2">Uncharacterized protein</fullName>
    </submittedName>
</protein>
<evidence type="ECO:0000256" key="1">
    <source>
        <dbReference type="SAM" id="MobiDB-lite"/>
    </source>
</evidence>
<dbReference type="AlphaFoldDB" id="A0AAW2HXC8"/>
<feature type="compositionally biased region" description="Polar residues" evidence="1">
    <location>
        <begin position="108"/>
        <end position="132"/>
    </location>
</feature>
<reference evidence="2" key="1">
    <citation type="journal article" date="2024" name="Gigascience">
        <title>Chromosome-level genome of the poultry shaft louse Menopon gallinae provides insight into the host-switching and adaptive evolution of parasitic lice.</title>
        <authorList>
            <person name="Xu Y."/>
            <person name="Ma L."/>
            <person name="Liu S."/>
            <person name="Liang Y."/>
            <person name="Liu Q."/>
            <person name="He Z."/>
            <person name="Tian L."/>
            <person name="Duan Y."/>
            <person name="Cai W."/>
            <person name="Li H."/>
            <person name="Song F."/>
        </authorList>
    </citation>
    <scope>NUCLEOTIDE SEQUENCE</scope>
    <source>
        <strain evidence="2">Cailab_2023a</strain>
    </source>
</reference>
<dbReference type="EMBL" id="JARGDH010000003">
    <property type="protein sequence ID" value="KAL0274053.1"/>
    <property type="molecule type" value="Genomic_DNA"/>
</dbReference>
<comment type="caution">
    <text evidence="2">The sequence shown here is derived from an EMBL/GenBank/DDBJ whole genome shotgun (WGS) entry which is preliminary data.</text>
</comment>